<proteinExistence type="predicted"/>
<keyword evidence="3" id="KW-1185">Reference proteome</keyword>
<reference evidence="2 3" key="1">
    <citation type="submission" date="2013-09" db="EMBL/GenBank/DDBJ databases">
        <title>Corchorus capsularis genome sequencing.</title>
        <authorList>
            <person name="Alam M."/>
            <person name="Haque M.S."/>
            <person name="Islam M.S."/>
            <person name="Emdad E.M."/>
            <person name="Islam M.M."/>
            <person name="Ahmed B."/>
            <person name="Halim A."/>
            <person name="Hossen Q.M.M."/>
            <person name="Hossain M.Z."/>
            <person name="Ahmed R."/>
            <person name="Khan M.M."/>
            <person name="Islam R."/>
            <person name="Rashid M.M."/>
            <person name="Khan S.A."/>
            <person name="Rahman M.S."/>
            <person name="Alam M."/>
        </authorList>
    </citation>
    <scope>NUCLEOTIDE SEQUENCE [LARGE SCALE GENOMIC DNA]</scope>
    <source>
        <strain evidence="3">cv. CVL-1</strain>
        <tissue evidence="2">Whole seedling</tissue>
    </source>
</reference>
<feature type="region of interest" description="Disordered" evidence="1">
    <location>
        <begin position="167"/>
        <end position="194"/>
    </location>
</feature>
<sequence>MAKLSYTPRIYAGVGEEFKDSRAQGASGNVVHEEWDTVAVLRLARLTCGSIQLFKKGRRGNASLVGHPLAIYTLGLERLADAARNLGRIAVDSFCVSFALIKPAAVREVKILGGPHFPSHPSSLHVYGPYWLASGACFELGTTCGPRRLLSTRVPWVAFPRVAEREATAGQSATSPTLTAGNGNLKSPPATPQH</sequence>
<accession>A0A1R3GUD1</accession>
<evidence type="ECO:0000313" key="2">
    <source>
        <dbReference type="EMBL" id="OMO61610.1"/>
    </source>
</evidence>
<dbReference type="Gramene" id="OMO61610">
    <property type="protein sequence ID" value="OMO61610"/>
    <property type="gene ID" value="CCACVL1_23377"/>
</dbReference>
<feature type="compositionally biased region" description="Polar residues" evidence="1">
    <location>
        <begin position="169"/>
        <end position="185"/>
    </location>
</feature>
<evidence type="ECO:0000313" key="3">
    <source>
        <dbReference type="Proteomes" id="UP000188268"/>
    </source>
</evidence>
<name>A0A1R3GUD1_COCAP</name>
<gene>
    <name evidence="2" type="ORF">CCACVL1_23377</name>
</gene>
<protein>
    <submittedName>
        <fullName evidence="2">Uncharacterized protein</fullName>
    </submittedName>
</protein>
<comment type="caution">
    <text evidence="2">The sequence shown here is derived from an EMBL/GenBank/DDBJ whole genome shotgun (WGS) entry which is preliminary data.</text>
</comment>
<dbReference type="AlphaFoldDB" id="A0A1R3GUD1"/>
<organism evidence="2 3">
    <name type="scientific">Corchorus capsularis</name>
    <name type="common">Jute</name>
    <dbReference type="NCBI Taxonomy" id="210143"/>
    <lineage>
        <taxon>Eukaryota</taxon>
        <taxon>Viridiplantae</taxon>
        <taxon>Streptophyta</taxon>
        <taxon>Embryophyta</taxon>
        <taxon>Tracheophyta</taxon>
        <taxon>Spermatophyta</taxon>
        <taxon>Magnoliopsida</taxon>
        <taxon>eudicotyledons</taxon>
        <taxon>Gunneridae</taxon>
        <taxon>Pentapetalae</taxon>
        <taxon>rosids</taxon>
        <taxon>malvids</taxon>
        <taxon>Malvales</taxon>
        <taxon>Malvaceae</taxon>
        <taxon>Grewioideae</taxon>
        <taxon>Apeibeae</taxon>
        <taxon>Corchorus</taxon>
    </lineage>
</organism>
<evidence type="ECO:0000256" key="1">
    <source>
        <dbReference type="SAM" id="MobiDB-lite"/>
    </source>
</evidence>
<dbReference type="Proteomes" id="UP000188268">
    <property type="component" value="Unassembled WGS sequence"/>
</dbReference>
<dbReference type="EMBL" id="AWWV01013419">
    <property type="protein sequence ID" value="OMO61610.1"/>
    <property type="molecule type" value="Genomic_DNA"/>
</dbReference>